<sequence>MNAETPSVWLWIVVGLLLLSQGTWIFIDARKRGRRAWLWGLWGIINCPTSLIVYLLIVVRPETRKRRDL</sequence>
<feature type="transmembrane region" description="Helical" evidence="1">
    <location>
        <begin position="7"/>
        <end position="27"/>
    </location>
</feature>
<evidence type="ECO:0000256" key="1">
    <source>
        <dbReference type="SAM" id="Phobius"/>
    </source>
</evidence>
<evidence type="ECO:0008006" key="4">
    <source>
        <dbReference type="Google" id="ProtNLM"/>
    </source>
</evidence>
<dbReference type="Proteomes" id="UP000279446">
    <property type="component" value="Unassembled WGS sequence"/>
</dbReference>
<dbReference type="OrthoDB" id="2353968at2"/>
<evidence type="ECO:0000313" key="2">
    <source>
        <dbReference type="EMBL" id="RUT43889.1"/>
    </source>
</evidence>
<dbReference type="EMBL" id="RZNY01000016">
    <property type="protein sequence ID" value="RUT43889.1"/>
    <property type="molecule type" value="Genomic_DNA"/>
</dbReference>
<keyword evidence="1" id="KW-0472">Membrane</keyword>
<accession>A0A433Y5M1</accession>
<gene>
    <name evidence="2" type="ORF">EJP82_18260</name>
</gene>
<feature type="transmembrane region" description="Helical" evidence="1">
    <location>
        <begin position="39"/>
        <end position="59"/>
    </location>
</feature>
<keyword evidence="1" id="KW-1133">Transmembrane helix</keyword>
<protein>
    <recommendedName>
        <fullName evidence="4">SigmaY antisigma factor component</fullName>
    </recommendedName>
</protein>
<reference evidence="2 3" key="1">
    <citation type="submission" date="2018-12" db="EMBL/GenBank/DDBJ databases">
        <authorList>
            <person name="Sun L."/>
            <person name="Chen Z."/>
        </authorList>
    </citation>
    <scope>NUCLEOTIDE SEQUENCE [LARGE SCALE GENOMIC DNA]</scope>
    <source>
        <strain evidence="2 3">DSM 15890</strain>
    </source>
</reference>
<comment type="caution">
    <text evidence="2">The sequence shown here is derived from an EMBL/GenBank/DDBJ whole genome shotgun (WGS) entry which is preliminary data.</text>
</comment>
<keyword evidence="3" id="KW-1185">Reference proteome</keyword>
<organism evidence="2 3">
    <name type="scientific">Paenibacillus anaericanus</name>
    <dbReference type="NCBI Taxonomy" id="170367"/>
    <lineage>
        <taxon>Bacteria</taxon>
        <taxon>Bacillati</taxon>
        <taxon>Bacillota</taxon>
        <taxon>Bacilli</taxon>
        <taxon>Bacillales</taxon>
        <taxon>Paenibacillaceae</taxon>
        <taxon>Paenibacillus</taxon>
    </lineage>
</organism>
<name>A0A433Y5M1_9BACL</name>
<keyword evidence="1" id="KW-0812">Transmembrane</keyword>
<dbReference type="RefSeq" id="WP_127193511.1">
    <property type="nucleotide sequence ID" value="NZ_RZNY01000016.1"/>
</dbReference>
<dbReference type="AlphaFoldDB" id="A0A433Y5M1"/>
<proteinExistence type="predicted"/>
<evidence type="ECO:0000313" key="3">
    <source>
        <dbReference type="Proteomes" id="UP000279446"/>
    </source>
</evidence>